<feature type="compositionally biased region" description="Polar residues" evidence="9">
    <location>
        <begin position="62"/>
        <end position="84"/>
    </location>
</feature>
<accession>A0AAE0MBT5</accession>
<keyword evidence="4 8" id="KW-0285">Flavoprotein</keyword>
<evidence type="ECO:0000256" key="7">
    <source>
        <dbReference type="ARBA" id="ARBA00023136"/>
    </source>
</evidence>
<feature type="binding site" evidence="8">
    <location>
        <position position="244"/>
    </location>
    <ligand>
        <name>FAD</name>
        <dbReference type="ChEBI" id="CHEBI:57692"/>
    </ligand>
</feature>
<feature type="region of interest" description="Disordered" evidence="9">
    <location>
        <begin position="58"/>
        <end position="103"/>
    </location>
</feature>
<protein>
    <recommendedName>
        <fullName evidence="11">FAD-binding FR-type domain-containing protein</fullName>
    </recommendedName>
</protein>
<evidence type="ECO:0000256" key="1">
    <source>
        <dbReference type="ARBA" id="ARBA00001974"/>
    </source>
</evidence>
<evidence type="ECO:0000256" key="5">
    <source>
        <dbReference type="ARBA" id="ARBA00022827"/>
    </source>
</evidence>
<dbReference type="PANTHER" id="PTHR19370:SF189">
    <property type="entry name" value="CYTOCHROME C MITOCHONDRIAL IMPORT FACTOR CYC2"/>
    <property type="match status" value="1"/>
</dbReference>
<dbReference type="Gene3D" id="2.40.30.10">
    <property type="entry name" value="Translation factors"/>
    <property type="match status" value="1"/>
</dbReference>
<dbReference type="InterPro" id="IPR001834">
    <property type="entry name" value="CBR-like"/>
</dbReference>
<gene>
    <name evidence="12" type="ORF">B0H66DRAFT_547897</name>
</gene>
<feature type="binding site" evidence="8">
    <location>
        <position position="277"/>
    </location>
    <ligand>
        <name>FAD</name>
        <dbReference type="ChEBI" id="CHEBI:57692"/>
    </ligand>
</feature>
<feature type="binding site" evidence="8">
    <location>
        <position position="246"/>
    </location>
    <ligand>
        <name>FAD</name>
        <dbReference type="ChEBI" id="CHEBI:57692"/>
    </ligand>
</feature>
<keyword evidence="6" id="KW-0560">Oxidoreductase</keyword>
<reference evidence="12" key="1">
    <citation type="journal article" date="2023" name="Mol. Phylogenet. Evol.">
        <title>Genome-scale phylogeny and comparative genomics of the fungal order Sordariales.</title>
        <authorList>
            <person name="Hensen N."/>
            <person name="Bonometti L."/>
            <person name="Westerberg I."/>
            <person name="Brannstrom I.O."/>
            <person name="Guillou S."/>
            <person name="Cros-Aarteil S."/>
            <person name="Calhoun S."/>
            <person name="Haridas S."/>
            <person name="Kuo A."/>
            <person name="Mondo S."/>
            <person name="Pangilinan J."/>
            <person name="Riley R."/>
            <person name="LaButti K."/>
            <person name="Andreopoulos B."/>
            <person name="Lipzen A."/>
            <person name="Chen C."/>
            <person name="Yan M."/>
            <person name="Daum C."/>
            <person name="Ng V."/>
            <person name="Clum A."/>
            <person name="Steindorff A."/>
            <person name="Ohm R.A."/>
            <person name="Martin F."/>
            <person name="Silar P."/>
            <person name="Natvig D.O."/>
            <person name="Lalanne C."/>
            <person name="Gautier V."/>
            <person name="Ament-Velasquez S.L."/>
            <person name="Kruys A."/>
            <person name="Hutchinson M.I."/>
            <person name="Powell A.J."/>
            <person name="Barry K."/>
            <person name="Miller A.N."/>
            <person name="Grigoriev I.V."/>
            <person name="Debuchy R."/>
            <person name="Gladieux P."/>
            <person name="Hiltunen Thoren M."/>
            <person name="Johannesson H."/>
        </authorList>
    </citation>
    <scope>NUCLEOTIDE SEQUENCE</scope>
    <source>
        <strain evidence="12">CBS 118394</strain>
    </source>
</reference>
<feature type="binding site" evidence="8">
    <location>
        <position position="268"/>
    </location>
    <ligand>
        <name>FAD</name>
        <dbReference type="ChEBI" id="CHEBI:57692"/>
    </ligand>
</feature>
<evidence type="ECO:0000256" key="9">
    <source>
        <dbReference type="SAM" id="MobiDB-lite"/>
    </source>
</evidence>
<dbReference type="GO" id="GO:0016020">
    <property type="term" value="C:membrane"/>
    <property type="evidence" value="ECO:0007669"/>
    <property type="project" value="UniProtKB-SubCell"/>
</dbReference>
<dbReference type="InterPro" id="IPR001433">
    <property type="entry name" value="OxRdtase_FAD/NAD-bd"/>
</dbReference>
<evidence type="ECO:0000256" key="2">
    <source>
        <dbReference type="ARBA" id="ARBA00004370"/>
    </source>
</evidence>
<comment type="cofactor">
    <cofactor evidence="1 8">
        <name>FAD</name>
        <dbReference type="ChEBI" id="CHEBI:57692"/>
    </cofactor>
</comment>
<evidence type="ECO:0000256" key="8">
    <source>
        <dbReference type="PIRSR" id="PIRSR601834-1"/>
    </source>
</evidence>
<dbReference type="Pfam" id="PF00970">
    <property type="entry name" value="FAD_binding_6"/>
    <property type="match status" value="1"/>
</dbReference>
<evidence type="ECO:0000259" key="11">
    <source>
        <dbReference type="PROSITE" id="PS51384"/>
    </source>
</evidence>
<dbReference type="AlphaFoldDB" id="A0AAE0MBT5"/>
<comment type="subcellular location">
    <subcellularLocation>
        <location evidence="2">Membrane</location>
    </subcellularLocation>
</comment>
<feature type="domain" description="FAD-binding FR-type" evidence="11">
    <location>
        <begin position="169"/>
        <end position="302"/>
    </location>
</feature>
<dbReference type="InterPro" id="IPR008333">
    <property type="entry name" value="Cbr1-like_FAD-bd_dom"/>
</dbReference>
<evidence type="ECO:0000256" key="4">
    <source>
        <dbReference type="ARBA" id="ARBA00022630"/>
    </source>
</evidence>
<dbReference type="Proteomes" id="UP001283341">
    <property type="component" value="Unassembled WGS sequence"/>
</dbReference>
<dbReference type="GO" id="GO:0005739">
    <property type="term" value="C:mitochondrion"/>
    <property type="evidence" value="ECO:0007669"/>
    <property type="project" value="TreeGrafter"/>
</dbReference>
<dbReference type="Gene3D" id="3.40.50.80">
    <property type="entry name" value="Nucleotide-binding domain of ferredoxin-NADP reductase (FNR) module"/>
    <property type="match status" value="1"/>
</dbReference>
<keyword evidence="13" id="KW-1185">Reference proteome</keyword>
<evidence type="ECO:0000313" key="13">
    <source>
        <dbReference type="Proteomes" id="UP001283341"/>
    </source>
</evidence>
<comment type="similarity">
    <text evidence="3">Belongs to the flavoprotein pyridine nucleotide cytochrome reductase family.</text>
</comment>
<dbReference type="EMBL" id="JAUEDM010000002">
    <property type="protein sequence ID" value="KAK3325294.1"/>
    <property type="molecule type" value="Genomic_DNA"/>
</dbReference>
<evidence type="ECO:0000256" key="10">
    <source>
        <dbReference type="SAM" id="Phobius"/>
    </source>
</evidence>
<dbReference type="PANTHER" id="PTHR19370">
    <property type="entry name" value="NADH-CYTOCHROME B5 REDUCTASE"/>
    <property type="match status" value="1"/>
</dbReference>
<feature type="compositionally biased region" description="Low complexity" evidence="9">
    <location>
        <begin position="90"/>
        <end position="102"/>
    </location>
</feature>
<evidence type="ECO:0000256" key="6">
    <source>
        <dbReference type="ARBA" id="ARBA00023002"/>
    </source>
</evidence>
<dbReference type="PROSITE" id="PS51384">
    <property type="entry name" value="FAD_FR"/>
    <property type="match status" value="1"/>
</dbReference>
<keyword evidence="10" id="KW-0812">Transmembrane</keyword>
<reference evidence="12" key="2">
    <citation type="submission" date="2023-06" db="EMBL/GenBank/DDBJ databases">
        <authorList>
            <consortium name="Lawrence Berkeley National Laboratory"/>
            <person name="Haridas S."/>
            <person name="Hensen N."/>
            <person name="Bonometti L."/>
            <person name="Westerberg I."/>
            <person name="Brannstrom I.O."/>
            <person name="Guillou S."/>
            <person name="Cros-Aarteil S."/>
            <person name="Calhoun S."/>
            <person name="Kuo A."/>
            <person name="Mondo S."/>
            <person name="Pangilinan J."/>
            <person name="Riley R."/>
            <person name="Labutti K."/>
            <person name="Andreopoulos B."/>
            <person name="Lipzen A."/>
            <person name="Chen C."/>
            <person name="Yanf M."/>
            <person name="Daum C."/>
            <person name="Ng V."/>
            <person name="Clum A."/>
            <person name="Steindorff A."/>
            <person name="Ohm R."/>
            <person name="Martin F."/>
            <person name="Silar P."/>
            <person name="Natvig D."/>
            <person name="Lalanne C."/>
            <person name="Gautier V."/>
            <person name="Ament-Velasquez S.L."/>
            <person name="Kruys A."/>
            <person name="Hutchinson M.I."/>
            <person name="Powell A.J."/>
            <person name="Barry K."/>
            <person name="Miller A.N."/>
            <person name="Grigoriev I.V."/>
            <person name="Debuchy R."/>
            <person name="Gladieux P."/>
            <person name="Thoren M.H."/>
            <person name="Johannesson H."/>
        </authorList>
    </citation>
    <scope>NUCLEOTIDE SEQUENCE</scope>
    <source>
        <strain evidence="12">CBS 118394</strain>
    </source>
</reference>
<dbReference type="SUPFAM" id="SSF63380">
    <property type="entry name" value="Riboflavin synthase domain-like"/>
    <property type="match status" value="1"/>
</dbReference>
<feature type="transmembrane region" description="Helical" evidence="10">
    <location>
        <begin position="128"/>
        <end position="148"/>
    </location>
</feature>
<keyword evidence="5 8" id="KW-0274">FAD</keyword>
<comment type="caution">
    <text evidence="12">The sequence shown here is derived from an EMBL/GenBank/DDBJ whole genome shotgun (WGS) entry which is preliminary data.</text>
</comment>
<sequence>MVGLNVTAGSAAGMRLGGARQVSRLLSVEAPSSTSRYHHTTSISLRLLPQQLRTTACRRQHGFSSPNSSRQIPSYSSRTFSSAANDVPKTPSSSSGTSSSSPKDTFYQLLKQGLQQDRKGRRFTPLEYILHGAMTIFCLGIVPLFFVLEDDDVKHSLLAWAVGKPLNKNTFVPFTIIDREQISPTSFIITVRPKFARSHSPQKRSWFLDLLTTERHANKSVLQKAWKYGLWAVEIKQPQLQVAREYTPLPPAFESQEADLDSGDLRFLIRKLDGGEVSTYLSSLKVGDDVELRGPHLGFDVKARLGNQHKVVFLAGGTGIAPALQVVRALLDNDDSQSGENGKMVSILWANRKMADCEGLLSGLGRAKDEVVGAAEYGGQKNAVVALLNKARRRHGDDRLRYACTVDEEGSFIGAAAIADAVGLPSSSSGTTGRLFSWERSFGLENGGQQQGHDDNSSDTTCLYHSAKSLVRMDDGDDSAIPPSACGCRSGEQGKNLLMVSGPYGFVSAFAGPTIWADGKERQGPLGGLLGGELRRRNPDFWRDWLVLKM</sequence>
<evidence type="ECO:0000313" key="12">
    <source>
        <dbReference type="EMBL" id="KAK3325294.1"/>
    </source>
</evidence>
<organism evidence="12 13">
    <name type="scientific">Apodospora peruviana</name>
    <dbReference type="NCBI Taxonomy" id="516989"/>
    <lineage>
        <taxon>Eukaryota</taxon>
        <taxon>Fungi</taxon>
        <taxon>Dikarya</taxon>
        <taxon>Ascomycota</taxon>
        <taxon>Pezizomycotina</taxon>
        <taxon>Sordariomycetes</taxon>
        <taxon>Sordariomycetidae</taxon>
        <taxon>Sordariales</taxon>
        <taxon>Lasiosphaeriaceae</taxon>
        <taxon>Apodospora</taxon>
    </lineage>
</organism>
<keyword evidence="10" id="KW-1133">Transmembrane helix</keyword>
<dbReference type="Pfam" id="PF00175">
    <property type="entry name" value="NAD_binding_1"/>
    <property type="match status" value="1"/>
</dbReference>
<proteinExistence type="inferred from homology"/>
<evidence type="ECO:0000256" key="3">
    <source>
        <dbReference type="ARBA" id="ARBA00006105"/>
    </source>
</evidence>
<dbReference type="InterPro" id="IPR017927">
    <property type="entry name" value="FAD-bd_FR_type"/>
</dbReference>
<dbReference type="InterPro" id="IPR039261">
    <property type="entry name" value="FNR_nucleotide-bd"/>
</dbReference>
<dbReference type="CDD" id="cd06183">
    <property type="entry name" value="cyt_b5_reduct_like"/>
    <property type="match status" value="1"/>
</dbReference>
<dbReference type="GO" id="GO:0016491">
    <property type="term" value="F:oxidoreductase activity"/>
    <property type="evidence" value="ECO:0007669"/>
    <property type="project" value="UniProtKB-KW"/>
</dbReference>
<name>A0AAE0MBT5_9PEZI</name>
<feature type="binding site" evidence="8">
    <location>
        <position position="278"/>
    </location>
    <ligand>
        <name>FAD</name>
        <dbReference type="ChEBI" id="CHEBI:57692"/>
    </ligand>
</feature>
<dbReference type="InterPro" id="IPR017938">
    <property type="entry name" value="Riboflavin_synthase-like_b-brl"/>
</dbReference>
<dbReference type="SUPFAM" id="SSF52343">
    <property type="entry name" value="Ferredoxin reductase-like, C-terminal NADP-linked domain"/>
    <property type="match status" value="1"/>
</dbReference>
<keyword evidence="7 10" id="KW-0472">Membrane</keyword>